<dbReference type="PANTHER" id="PTHR23501:SF12">
    <property type="entry name" value="MAJOR FACILITATOR SUPERFAMILY (MFS) PROFILE DOMAIN-CONTAINING PROTEIN-RELATED"/>
    <property type="match status" value="1"/>
</dbReference>
<feature type="transmembrane region" description="Helical" evidence="8">
    <location>
        <begin position="194"/>
        <end position="213"/>
    </location>
</feature>
<evidence type="ECO:0000256" key="7">
    <source>
        <dbReference type="SAM" id="MobiDB-lite"/>
    </source>
</evidence>
<feature type="transmembrane region" description="Helical" evidence="8">
    <location>
        <begin position="343"/>
        <end position="361"/>
    </location>
</feature>
<feature type="transmembrane region" description="Helical" evidence="8">
    <location>
        <begin position="79"/>
        <end position="99"/>
    </location>
</feature>
<accession>A0A5N5WGL2</accession>
<feature type="transmembrane region" description="Helical" evidence="8">
    <location>
        <begin position="435"/>
        <end position="459"/>
    </location>
</feature>
<name>A0A5N5WGL2_9EURO</name>
<feature type="transmembrane region" description="Helical" evidence="8">
    <location>
        <begin position="39"/>
        <end position="67"/>
    </location>
</feature>
<evidence type="ECO:0000313" key="10">
    <source>
        <dbReference type="EMBL" id="KAB8067446.1"/>
    </source>
</evidence>
<comment type="subcellular location">
    <subcellularLocation>
        <location evidence="1">Membrane</location>
        <topology evidence="1">Multi-pass membrane protein</topology>
    </subcellularLocation>
</comment>
<dbReference type="EMBL" id="ML732487">
    <property type="protein sequence ID" value="KAB8067446.1"/>
    <property type="molecule type" value="Genomic_DNA"/>
</dbReference>
<dbReference type="PROSITE" id="PS50850">
    <property type="entry name" value="MFS"/>
    <property type="match status" value="1"/>
</dbReference>
<evidence type="ECO:0000256" key="5">
    <source>
        <dbReference type="ARBA" id="ARBA00022989"/>
    </source>
</evidence>
<dbReference type="SUPFAM" id="SSF103473">
    <property type="entry name" value="MFS general substrate transporter"/>
    <property type="match status" value="1"/>
</dbReference>
<feature type="transmembrane region" description="Helical" evidence="8">
    <location>
        <begin position="307"/>
        <end position="331"/>
    </location>
</feature>
<dbReference type="InterPro" id="IPR020846">
    <property type="entry name" value="MFS_dom"/>
</dbReference>
<organism evidence="10 11">
    <name type="scientific">Aspergillus leporis</name>
    <dbReference type="NCBI Taxonomy" id="41062"/>
    <lineage>
        <taxon>Eukaryota</taxon>
        <taxon>Fungi</taxon>
        <taxon>Dikarya</taxon>
        <taxon>Ascomycota</taxon>
        <taxon>Pezizomycotina</taxon>
        <taxon>Eurotiomycetes</taxon>
        <taxon>Eurotiomycetidae</taxon>
        <taxon>Eurotiales</taxon>
        <taxon>Aspergillaceae</taxon>
        <taxon>Aspergillus</taxon>
        <taxon>Aspergillus subgen. Circumdati</taxon>
    </lineage>
</organism>
<keyword evidence="3" id="KW-0813">Transport</keyword>
<feature type="region of interest" description="Disordered" evidence="7">
    <location>
        <begin position="1"/>
        <end position="27"/>
    </location>
</feature>
<evidence type="ECO:0000256" key="6">
    <source>
        <dbReference type="ARBA" id="ARBA00023136"/>
    </source>
</evidence>
<gene>
    <name evidence="10" type="ORF">BDV29DRAFT_200232</name>
</gene>
<dbReference type="Gene3D" id="1.20.1250.20">
    <property type="entry name" value="MFS general substrate transporter like domains"/>
    <property type="match status" value="2"/>
</dbReference>
<feature type="transmembrane region" description="Helical" evidence="8">
    <location>
        <begin position="106"/>
        <end position="126"/>
    </location>
</feature>
<evidence type="ECO:0000256" key="8">
    <source>
        <dbReference type="SAM" id="Phobius"/>
    </source>
</evidence>
<evidence type="ECO:0000256" key="3">
    <source>
        <dbReference type="ARBA" id="ARBA00022448"/>
    </source>
</evidence>
<protein>
    <submittedName>
        <fullName evidence="10">Major facilitator superfamily domain-containing protein</fullName>
    </submittedName>
</protein>
<sequence length="544" mass="58218">MAGSTSSQGFRGPKHSEPVLQSEVSTDEPERRQITGVKWFLLVFSTLTGSFIYALDNTIVANIAPAIVNHFNSVDNLPWLSVGFMIGGVAMVLVYGQLYALFDAKWLYIGSTVVFMAASALCGAAPTMGAEIVGRVLAGAGGNGMYFGILALLSMNTTSRERPQYLSMTGLVWGLGTVLGPVVGGGFELYTWRWAFYINLLFGAILIPTYIVVIPSNNPAPGKSSKQKLMAFDWIGAILSIGAFTTLVMGISFGGTLYAWKSGQIIALFVVSAALWAAFLLQQGFTIATSLGDRMFPMHLFKQKEPVLLFVACSAVGMVTYPSVYYIPIYFQFTRGDDAIQSAVRLLPFIFLLITAIQSSGVMMSRVGYYKPWYLLGSIIALVPAVLMSTVVKTHTSPAVLYGLEIVLGLGAGSYTQSAFAVIQAVTAPSEAADGLTLMLLAQLTGTTLGLSLTGAIFVNVAQDNLYKLLPDLSREQVSQIVSGTSSGLLNTLSETVQRQALDIIVYAWHDIFICVYAGAAVSFVCAIFMANKRANMTAAAGCA</sequence>
<feature type="transmembrane region" description="Helical" evidence="8">
    <location>
        <begin position="265"/>
        <end position="286"/>
    </location>
</feature>
<comment type="similarity">
    <text evidence="2">Belongs to the major facilitator superfamily. TCR/Tet family.</text>
</comment>
<evidence type="ECO:0000256" key="4">
    <source>
        <dbReference type="ARBA" id="ARBA00022692"/>
    </source>
</evidence>
<keyword evidence="5 8" id="KW-1133">Transmembrane helix</keyword>
<feature type="transmembrane region" description="Helical" evidence="8">
    <location>
        <begin position="399"/>
        <end position="423"/>
    </location>
</feature>
<feature type="transmembrane region" description="Helical" evidence="8">
    <location>
        <begin position="504"/>
        <end position="529"/>
    </location>
</feature>
<feature type="domain" description="Major facilitator superfamily (MFS) profile" evidence="9">
    <location>
        <begin position="42"/>
        <end position="535"/>
    </location>
</feature>
<dbReference type="GO" id="GO:0022857">
    <property type="term" value="F:transmembrane transporter activity"/>
    <property type="evidence" value="ECO:0007669"/>
    <property type="project" value="InterPro"/>
</dbReference>
<dbReference type="Pfam" id="PF07690">
    <property type="entry name" value="MFS_1"/>
    <property type="match status" value="1"/>
</dbReference>
<dbReference type="Proteomes" id="UP000326565">
    <property type="component" value="Unassembled WGS sequence"/>
</dbReference>
<keyword evidence="4 8" id="KW-0812">Transmembrane</keyword>
<evidence type="ECO:0000256" key="2">
    <source>
        <dbReference type="ARBA" id="ARBA00007520"/>
    </source>
</evidence>
<reference evidence="10 11" key="1">
    <citation type="submission" date="2019-04" db="EMBL/GenBank/DDBJ databases">
        <title>Friends and foes A comparative genomics study of 23 Aspergillus species from section Flavi.</title>
        <authorList>
            <consortium name="DOE Joint Genome Institute"/>
            <person name="Kjaerbolling I."/>
            <person name="Vesth T."/>
            <person name="Frisvad J.C."/>
            <person name="Nybo J.L."/>
            <person name="Theobald S."/>
            <person name="Kildgaard S."/>
            <person name="Isbrandt T."/>
            <person name="Kuo A."/>
            <person name="Sato A."/>
            <person name="Lyhne E.K."/>
            <person name="Kogle M.E."/>
            <person name="Wiebenga A."/>
            <person name="Kun R.S."/>
            <person name="Lubbers R.J."/>
            <person name="Makela M.R."/>
            <person name="Barry K."/>
            <person name="Chovatia M."/>
            <person name="Clum A."/>
            <person name="Daum C."/>
            <person name="Haridas S."/>
            <person name="He G."/>
            <person name="LaButti K."/>
            <person name="Lipzen A."/>
            <person name="Mondo S."/>
            <person name="Riley R."/>
            <person name="Salamov A."/>
            <person name="Simmons B.A."/>
            <person name="Magnuson J.K."/>
            <person name="Henrissat B."/>
            <person name="Mortensen U.H."/>
            <person name="Larsen T.O."/>
            <person name="Devries R.P."/>
            <person name="Grigoriev I.V."/>
            <person name="Machida M."/>
            <person name="Baker S.E."/>
            <person name="Andersen M.R."/>
        </authorList>
    </citation>
    <scope>NUCLEOTIDE SEQUENCE [LARGE SCALE GENOMIC DNA]</scope>
    <source>
        <strain evidence="10 11">CBS 151.66</strain>
    </source>
</reference>
<dbReference type="AlphaFoldDB" id="A0A5N5WGL2"/>
<feature type="transmembrane region" description="Helical" evidence="8">
    <location>
        <begin position="165"/>
        <end position="182"/>
    </location>
</feature>
<proteinExistence type="inferred from homology"/>
<dbReference type="OrthoDB" id="10021397at2759"/>
<dbReference type="InterPro" id="IPR011701">
    <property type="entry name" value="MFS"/>
</dbReference>
<keyword evidence="11" id="KW-1185">Reference proteome</keyword>
<dbReference type="GO" id="GO:0005886">
    <property type="term" value="C:plasma membrane"/>
    <property type="evidence" value="ECO:0007669"/>
    <property type="project" value="TreeGrafter"/>
</dbReference>
<keyword evidence="6 8" id="KW-0472">Membrane</keyword>
<feature type="transmembrane region" description="Helical" evidence="8">
    <location>
        <begin position="234"/>
        <end position="259"/>
    </location>
</feature>
<feature type="transmembrane region" description="Helical" evidence="8">
    <location>
        <begin position="373"/>
        <end position="393"/>
    </location>
</feature>
<evidence type="ECO:0000259" key="9">
    <source>
        <dbReference type="PROSITE" id="PS50850"/>
    </source>
</evidence>
<evidence type="ECO:0000313" key="11">
    <source>
        <dbReference type="Proteomes" id="UP000326565"/>
    </source>
</evidence>
<dbReference type="PANTHER" id="PTHR23501">
    <property type="entry name" value="MAJOR FACILITATOR SUPERFAMILY"/>
    <property type="match status" value="1"/>
</dbReference>
<evidence type="ECO:0000256" key="1">
    <source>
        <dbReference type="ARBA" id="ARBA00004141"/>
    </source>
</evidence>
<dbReference type="InterPro" id="IPR036259">
    <property type="entry name" value="MFS_trans_sf"/>
</dbReference>